<gene>
    <name evidence="1" type="ORF">ETU09_08150</name>
</gene>
<comment type="caution">
    <text evidence="1">The sequence shown here is derived from an EMBL/GenBank/DDBJ whole genome shotgun (WGS) entry which is preliminary data.</text>
</comment>
<reference evidence="1 2" key="1">
    <citation type="submission" date="2019-02" db="EMBL/GenBank/DDBJ databases">
        <title>Apibacter muscae sp. nov.: a novel member of the house fly microbiota.</title>
        <authorList>
            <person name="Park R."/>
        </authorList>
    </citation>
    <scope>NUCLEOTIDE SEQUENCE [LARGE SCALE GENOMIC DNA]</scope>
    <source>
        <strain evidence="1 2">AL1</strain>
    </source>
</reference>
<organism evidence="1 2">
    <name type="scientific">Apibacter muscae</name>
    <dbReference type="NCBI Taxonomy" id="2509004"/>
    <lineage>
        <taxon>Bacteria</taxon>
        <taxon>Pseudomonadati</taxon>
        <taxon>Bacteroidota</taxon>
        <taxon>Flavobacteriia</taxon>
        <taxon>Flavobacteriales</taxon>
        <taxon>Weeksellaceae</taxon>
        <taxon>Apibacter</taxon>
    </lineage>
</organism>
<evidence type="ECO:0000313" key="1">
    <source>
        <dbReference type="EMBL" id="TWP27082.1"/>
    </source>
</evidence>
<name>A0A563DAG2_9FLAO</name>
<keyword evidence="2" id="KW-1185">Reference proteome</keyword>
<sequence>MNTTFESNFNEFAETIQGIVAGNSSTISKAIFTKSYGVSNLTTSHYIQTGVKNGEKIPIITSEADFTSNSYMDENNCEYNSCNLDLNYSSKEWRLKQFGCQYEFCTKKFDDEFAAFYETFKIYNPQENDKGIIYMAFLINKIKENLLAAQWRNAYLADESKKAPYLNKQNGYLVQAQAGGGLKVDINENLATSYKDQLMTGEKVFDTLNNLIDSVSDEPWYDPSNQLIKMSNYMAKPFINWLNEKTERAAGYCEKIYDTKLIQHVPLWNKENISFRGVKIIVHREIDTAIKQIPELNGGGGNNPRENPNFALLTSRENLRIGTSQKDDLNYFKVVFDNVNDKLIVKTNSTMEAKLVTDEYAIAI</sequence>
<dbReference type="EMBL" id="SELH01000024">
    <property type="protein sequence ID" value="TWP27082.1"/>
    <property type="molecule type" value="Genomic_DNA"/>
</dbReference>
<accession>A0A563DAG2</accession>
<dbReference type="Proteomes" id="UP000319499">
    <property type="component" value="Unassembled WGS sequence"/>
</dbReference>
<dbReference type="RefSeq" id="WP_146293033.1">
    <property type="nucleotide sequence ID" value="NZ_SELH01000024.1"/>
</dbReference>
<evidence type="ECO:0000313" key="2">
    <source>
        <dbReference type="Proteomes" id="UP000319499"/>
    </source>
</evidence>
<dbReference type="AlphaFoldDB" id="A0A563DAG2"/>
<protein>
    <submittedName>
        <fullName evidence="1">Uncharacterized protein</fullName>
    </submittedName>
</protein>
<proteinExistence type="predicted"/>